<dbReference type="InterPro" id="IPR004960">
    <property type="entry name" value="LipA_acyltrans"/>
</dbReference>
<dbReference type="GO" id="GO:0005886">
    <property type="term" value="C:plasma membrane"/>
    <property type="evidence" value="ECO:0007669"/>
    <property type="project" value="UniProtKB-SubCell"/>
</dbReference>
<accession>A0A967EE23</accession>
<dbReference type="CDD" id="cd07984">
    <property type="entry name" value="LPLAT_LABLAT-like"/>
    <property type="match status" value="1"/>
</dbReference>
<evidence type="ECO:0000256" key="4">
    <source>
        <dbReference type="ARBA" id="ARBA00022679"/>
    </source>
</evidence>
<keyword evidence="2" id="KW-1003">Cell membrane</keyword>
<keyword evidence="5" id="KW-0472">Membrane</keyword>
<evidence type="ECO:0000313" key="7">
    <source>
        <dbReference type="EMBL" id="NHF59943.1"/>
    </source>
</evidence>
<evidence type="ECO:0000256" key="5">
    <source>
        <dbReference type="ARBA" id="ARBA00023136"/>
    </source>
</evidence>
<dbReference type="EMBL" id="VIKU02000003">
    <property type="protein sequence ID" value="NHF59943.1"/>
    <property type="molecule type" value="Genomic_DNA"/>
</dbReference>
<keyword evidence="4" id="KW-0808">Transferase</keyword>
<evidence type="ECO:0000256" key="6">
    <source>
        <dbReference type="ARBA" id="ARBA00023315"/>
    </source>
</evidence>
<protein>
    <submittedName>
        <fullName evidence="7">Lysophospholipid acyltransferase family protein</fullName>
    </submittedName>
</protein>
<dbReference type="PANTHER" id="PTHR30606">
    <property type="entry name" value="LIPID A BIOSYNTHESIS LAUROYL ACYLTRANSFERASE"/>
    <property type="match status" value="1"/>
</dbReference>
<organism evidence="7 8">
    <name type="scientific">Pelagihabitans pacificus</name>
    <dbReference type="NCBI Taxonomy" id="2696054"/>
    <lineage>
        <taxon>Bacteria</taxon>
        <taxon>Pseudomonadati</taxon>
        <taxon>Bacteroidota</taxon>
        <taxon>Flavobacteriia</taxon>
        <taxon>Flavobacteriales</taxon>
        <taxon>Flavobacteriaceae</taxon>
        <taxon>Pelagihabitans</taxon>
    </lineage>
</organism>
<dbReference type="Pfam" id="PF03279">
    <property type="entry name" value="Lip_A_acyltrans"/>
    <property type="match status" value="1"/>
</dbReference>
<evidence type="ECO:0000256" key="3">
    <source>
        <dbReference type="ARBA" id="ARBA00022519"/>
    </source>
</evidence>
<evidence type="ECO:0000256" key="2">
    <source>
        <dbReference type="ARBA" id="ARBA00022475"/>
    </source>
</evidence>
<dbReference type="GO" id="GO:0016746">
    <property type="term" value="F:acyltransferase activity"/>
    <property type="evidence" value="ECO:0007669"/>
    <property type="project" value="UniProtKB-KW"/>
</dbReference>
<keyword evidence="3" id="KW-0997">Cell inner membrane</keyword>
<gene>
    <name evidence="7" type="ORF">FK220_011365</name>
</gene>
<comment type="caution">
    <text evidence="7">The sequence shown here is derived from an EMBL/GenBank/DDBJ whole genome shotgun (WGS) entry which is preliminary data.</text>
</comment>
<proteinExistence type="predicted"/>
<dbReference type="AlphaFoldDB" id="A0A967EE23"/>
<keyword evidence="6 7" id="KW-0012">Acyltransferase</keyword>
<comment type="subcellular location">
    <subcellularLocation>
        <location evidence="1">Cell inner membrane</location>
    </subcellularLocation>
</comment>
<sequence>MKKLGTVLRFFPFYLMSVLPMWLLYRFSDVLFLVVYYGIGYRKKVVRSNLVAAFPDKDLDEIQKIEHAFYRHFCDLGFEAVKTLTISEQSMERRFVVKNPEVPGTYLENRQNVLVYAAHLGNWEWLVCMPLYIKHSMHTFYKPLQNNYFNDLFLLVRQRFGVQCTKAKDGYRLVLTQMKRGKAVLYCLIADQSPRLNEEKSWQDFFGMRTAFLTGPDKIGARTNAVFLFPYLTKTGRGRYELEFKHFHNSQRANDQSDPINGFSKTLEKTIKQFPFLWLWSHRRWKLNNLYG</sequence>
<dbReference type="GO" id="GO:0009247">
    <property type="term" value="P:glycolipid biosynthetic process"/>
    <property type="evidence" value="ECO:0007669"/>
    <property type="project" value="UniProtKB-ARBA"/>
</dbReference>
<reference evidence="7" key="2">
    <citation type="submission" date="2020-03" db="EMBL/GenBank/DDBJ databases">
        <title>Flavobacteriaceae bacterium strain TP-CH-4, a member of the family Flavobacteriaceae isolated from a deep-sea seamount.</title>
        <authorList>
            <person name="Zhang D.-C."/>
        </authorList>
    </citation>
    <scope>NUCLEOTIDE SEQUENCE</scope>
    <source>
        <strain evidence="7">TP-CH-4</strain>
    </source>
</reference>
<dbReference type="Proteomes" id="UP000707206">
    <property type="component" value="Unassembled WGS sequence"/>
</dbReference>
<dbReference type="PANTHER" id="PTHR30606:SF10">
    <property type="entry name" value="PHOSPHATIDYLINOSITOL MANNOSIDE ACYLTRANSFERASE"/>
    <property type="match status" value="1"/>
</dbReference>
<keyword evidence="8" id="KW-1185">Reference proteome</keyword>
<evidence type="ECO:0000313" key="8">
    <source>
        <dbReference type="Proteomes" id="UP000707206"/>
    </source>
</evidence>
<reference evidence="7" key="1">
    <citation type="submission" date="2019-07" db="EMBL/GenBank/DDBJ databases">
        <authorList>
            <person name="De-Chao Zhang Q."/>
        </authorList>
    </citation>
    <scope>NUCLEOTIDE SEQUENCE</scope>
    <source>
        <strain evidence="7">TP-CH-4</strain>
    </source>
</reference>
<name>A0A967EE23_9FLAO</name>
<evidence type="ECO:0000256" key="1">
    <source>
        <dbReference type="ARBA" id="ARBA00004533"/>
    </source>
</evidence>